<gene>
    <name evidence="13" type="primary">udg</name>
    <name evidence="13" type="ORF">DTL3_1305</name>
</gene>
<dbReference type="InterPro" id="IPR005273">
    <property type="entry name" value="Ura-DNA_glyco_family4"/>
</dbReference>
<dbReference type="InterPro" id="IPR005122">
    <property type="entry name" value="Uracil-DNA_glycosylase-like"/>
</dbReference>
<dbReference type="STRING" id="1006576.DTL3_1305"/>
<dbReference type="Proteomes" id="UP000032809">
    <property type="component" value="Chromosome I"/>
</dbReference>
<evidence type="ECO:0000313" key="14">
    <source>
        <dbReference type="Proteomes" id="UP000032809"/>
    </source>
</evidence>
<dbReference type="CDD" id="cd10030">
    <property type="entry name" value="UDG-F4_TTUDGA_SPO1dp_like"/>
    <property type="match status" value="1"/>
</dbReference>
<sequence>MLLYGNIEKQEKMKMIAKNIELCEKCPLHLTRKNTVPGSGNVDSPIMFVGEGPGADEDALGEPFVGRAGQLLEKMLKELAKLERKDVFITNIVKCRPPQNRMPTKEEIKECQSYLDAQILVIKPKIIVTLGSTPLNYFTGLNKMTESRGHFYDWHGNIKIFATFHPSYLLRNQSNAKGSPRWFASLDMTLVGFMYRAFIQGKSTEEVVKIIEEKVKSLEPSGGI</sequence>
<dbReference type="PANTHER" id="PTHR33693">
    <property type="entry name" value="TYPE-5 URACIL-DNA GLYCOSYLASE"/>
    <property type="match status" value="1"/>
</dbReference>
<keyword evidence="13" id="KW-0326">Glycosidase</keyword>
<proteinExistence type="inferred from homology"/>
<reference evidence="14" key="1">
    <citation type="submission" date="2014-11" db="EMBL/GenBank/DDBJ databases">
        <authorList>
            <person name="Wibberg D."/>
        </authorList>
    </citation>
    <scope>NUCLEOTIDE SEQUENCE [LARGE SCALE GENOMIC DNA]</scope>
    <source>
        <strain evidence="14">L3</strain>
    </source>
</reference>
<keyword evidence="8 13" id="KW-0378">Hydrolase</keyword>
<dbReference type="OrthoDB" id="5290748at2"/>
<dbReference type="EMBL" id="LN824141">
    <property type="protein sequence ID" value="CEP78599.1"/>
    <property type="molecule type" value="Genomic_DNA"/>
</dbReference>
<feature type="domain" description="Uracil-DNA glycosylase-like" evidence="12">
    <location>
        <begin position="37"/>
        <end position="189"/>
    </location>
</feature>
<dbReference type="InterPro" id="IPR036895">
    <property type="entry name" value="Uracil-DNA_glycosylase-like_sf"/>
</dbReference>
<evidence type="ECO:0000256" key="4">
    <source>
        <dbReference type="ARBA" id="ARBA00019403"/>
    </source>
</evidence>
<keyword evidence="10" id="KW-0411">Iron-sulfur</keyword>
<comment type="similarity">
    <text evidence="2">Belongs to the uracil-DNA glycosylase (UDG) superfamily. Type 4 (UDGa) family.</text>
</comment>
<evidence type="ECO:0000256" key="2">
    <source>
        <dbReference type="ARBA" id="ARBA00006521"/>
    </source>
</evidence>
<keyword evidence="9" id="KW-0408">Iron</keyword>
<dbReference type="KEGG" id="dtn:DTL3_1305"/>
<protein>
    <recommendedName>
        <fullName evidence="4">Type-4 uracil-DNA glycosylase</fullName>
        <ecNumber evidence="3">3.2.2.27</ecNumber>
    </recommendedName>
</protein>
<dbReference type="GO" id="GO:0046872">
    <property type="term" value="F:metal ion binding"/>
    <property type="evidence" value="ECO:0007669"/>
    <property type="project" value="UniProtKB-KW"/>
</dbReference>
<evidence type="ECO:0000313" key="13">
    <source>
        <dbReference type="EMBL" id="CEP78599.1"/>
    </source>
</evidence>
<dbReference type="PATRIC" id="fig|1006576.9.peg.1302"/>
<dbReference type="GO" id="GO:0051539">
    <property type="term" value="F:4 iron, 4 sulfur cluster binding"/>
    <property type="evidence" value="ECO:0007669"/>
    <property type="project" value="UniProtKB-KW"/>
</dbReference>
<accession>A0A0C7P3Z6</accession>
<comment type="catalytic activity">
    <reaction evidence="1">
        <text>Hydrolyzes single-stranded DNA or mismatched double-stranded DNA and polynucleotides, releasing free uracil.</text>
        <dbReference type="EC" id="3.2.2.27"/>
    </reaction>
</comment>
<dbReference type="Gene3D" id="3.40.470.10">
    <property type="entry name" value="Uracil-DNA glycosylase-like domain"/>
    <property type="match status" value="1"/>
</dbReference>
<dbReference type="RefSeq" id="WP_052670414.1">
    <property type="nucleotide sequence ID" value="NZ_LN824141.1"/>
</dbReference>
<evidence type="ECO:0000256" key="11">
    <source>
        <dbReference type="ARBA" id="ARBA00023204"/>
    </source>
</evidence>
<evidence type="ECO:0000256" key="6">
    <source>
        <dbReference type="ARBA" id="ARBA00022723"/>
    </source>
</evidence>
<dbReference type="SMART" id="SM00987">
    <property type="entry name" value="UreE_C"/>
    <property type="match status" value="1"/>
</dbReference>
<evidence type="ECO:0000256" key="1">
    <source>
        <dbReference type="ARBA" id="ARBA00001400"/>
    </source>
</evidence>
<evidence type="ECO:0000256" key="7">
    <source>
        <dbReference type="ARBA" id="ARBA00022763"/>
    </source>
</evidence>
<evidence type="ECO:0000256" key="9">
    <source>
        <dbReference type="ARBA" id="ARBA00023004"/>
    </source>
</evidence>
<dbReference type="EC" id="3.2.2.27" evidence="3"/>
<dbReference type="SUPFAM" id="SSF52141">
    <property type="entry name" value="Uracil-DNA glycosylase-like"/>
    <property type="match status" value="1"/>
</dbReference>
<dbReference type="SMART" id="SM00986">
    <property type="entry name" value="UDG"/>
    <property type="match status" value="1"/>
</dbReference>
<dbReference type="GO" id="GO:0004844">
    <property type="term" value="F:uracil DNA N-glycosylase activity"/>
    <property type="evidence" value="ECO:0007669"/>
    <property type="project" value="UniProtKB-EC"/>
</dbReference>
<evidence type="ECO:0000256" key="8">
    <source>
        <dbReference type="ARBA" id="ARBA00022801"/>
    </source>
</evidence>
<keyword evidence="5" id="KW-0004">4Fe-4S</keyword>
<evidence type="ECO:0000256" key="5">
    <source>
        <dbReference type="ARBA" id="ARBA00022485"/>
    </source>
</evidence>
<keyword evidence="7" id="KW-0227">DNA damage</keyword>
<keyword evidence="11" id="KW-0234">DNA repair</keyword>
<organism evidence="13 14">
    <name type="scientific">Defluviitoga tunisiensis</name>
    <dbReference type="NCBI Taxonomy" id="1006576"/>
    <lineage>
        <taxon>Bacteria</taxon>
        <taxon>Thermotogati</taxon>
        <taxon>Thermotogota</taxon>
        <taxon>Thermotogae</taxon>
        <taxon>Petrotogales</taxon>
        <taxon>Petrotogaceae</taxon>
        <taxon>Defluviitoga</taxon>
    </lineage>
</organism>
<keyword evidence="14" id="KW-1185">Reference proteome</keyword>
<dbReference type="PANTHER" id="PTHR33693:SF1">
    <property type="entry name" value="TYPE-4 URACIL-DNA GLYCOSYLASE"/>
    <property type="match status" value="1"/>
</dbReference>
<evidence type="ECO:0000259" key="12">
    <source>
        <dbReference type="SMART" id="SM00986"/>
    </source>
</evidence>
<keyword evidence="6" id="KW-0479">Metal-binding</keyword>
<dbReference type="InterPro" id="IPR051536">
    <property type="entry name" value="UDG_Type-4/5"/>
</dbReference>
<name>A0A0C7P3Z6_DEFTU</name>
<evidence type="ECO:0000256" key="10">
    <source>
        <dbReference type="ARBA" id="ARBA00023014"/>
    </source>
</evidence>
<dbReference type="GO" id="GO:0006281">
    <property type="term" value="P:DNA repair"/>
    <property type="evidence" value="ECO:0007669"/>
    <property type="project" value="UniProtKB-KW"/>
</dbReference>
<evidence type="ECO:0000256" key="3">
    <source>
        <dbReference type="ARBA" id="ARBA00012030"/>
    </source>
</evidence>
<dbReference type="HOGENOM" id="CLU_044815_1_3_0"/>
<dbReference type="Pfam" id="PF03167">
    <property type="entry name" value="UDG"/>
    <property type="match status" value="1"/>
</dbReference>
<dbReference type="NCBIfam" id="TIGR00758">
    <property type="entry name" value="UDG_fam4"/>
    <property type="match status" value="1"/>
</dbReference>
<dbReference type="AlphaFoldDB" id="A0A0C7P3Z6"/>